<keyword evidence="3" id="KW-1185">Reference proteome</keyword>
<dbReference type="InterPro" id="IPR035919">
    <property type="entry name" value="EAL_sf"/>
</dbReference>
<evidence type="ECO:0000259" key="1">
    <source>
        <dbReference type="PROSITE" id="PS50883"/>
    </source>
</evidence>
<dbReference type="EMBL" id="CP134145">
    <property type="protein sequence ID" value="WNC74239.1"/>
    <property type="molecule type" value="Genomic_DNA"/>
</dbReference>
<dbReference type="Gene3D" id="3.20.20.450">
    <property type="entry name" value="EAL domain"/>
    <property type="match status" value="1"/>
</dbReference>
<dbReference type="SMART" id="SM00052">
    <property type="entry name" value="EAL"/>
    <property type="match status" value="1"/>
</dbReference>
<proteinExistence type="predicted"/>
<feature type="domain" description="EAL" evidence="1">
    <location>
        <begin position="103"/>
        <end position="355"/>
    </location>
</feature>
<dbReference type="PANTHER" id="PTHR33121:SF15">
    <property type="entry name" value="BLUE LIGHT- AND TEMPERATURE-REGULATED ANTIREPRESSOR BLUF"/>
    <property type="match status" value="1"/>
</dbReference>
<dbReference type="PROSITE" id="PS50883">
    <property type="entry name" value="EAL"/>
    <property type="match status" value="1"/>
</dbReference>
<gene>
    <name evidence="2" type="ORF">RGQ13_09660</name>
</gene>
<dbReference type="RefSeq" id="WP_348393346.1">
    <property type="nucleotide sequence ID" value="NZ_CP134145.1"/>
</dbReference>
<accession>A0ABY9U5U8</accession>
<dbReference type="InterPro" id="IPR050706">
    <property type="entry name" value="Cyclic-di-GMP_PDE-like"/>
</dbReference>
<sequence>MSDTSSQTIKIHEKFIEMHLDADASLESIEVHVDKICSFVEKLSHVNLLIVLNSKNSDDVDIDPLFHLLLTKNTELIRIGVYLKVAILTPVISQHKHVNSATNFFLFSELEPALTWLQSETALDNVTAFFQPIVSLINADIVGYETLARNFKNGKLLPTINWLPFIINEPNGSNRLTQKIIEIAAEQEKFLLENQFITVNFEVADIKSKNIIRMLEKYKNTTFLNKLIIEISEKGELILNSEEISNILNSIDFKYALDDLGVGYSRLVSIIDFSPVIIKIDKKLIERIHEEKVSTFLSTFSNWSIGANCTLLAEGIESREIAILCRKAGILYGQGFYFAKPSATLIRSISSNIVNEFTNHADL</sequence>
<evidence type="ECO:0000313" key="3">
    <source>
        <dbReference type="Proteomes" id="UP001258994"/>
    </source>
</evidence>
<dbReference type="PANTHER" id="PTHR33121">
    <property type="entry name" value="CYCLIC DI-GMP PHOSPHODIESTERASE PDEF"/>
    <property type="match status" value="1"/>
</dbReference>
<dbReference type="Pfam" id="PF00563">
    <property type="entry name" value="EAL"/>
    <property type="match status" value="1"/>
</dbReference>
<reference evidence="3" key="1">
    <citation type="submission" date="2023-09" db="EMBL/GenBank/DDBJ databases">
        <authorList>
            <person name="Li S."/>
            <person name="Li X."/>
            <person name="Zhang C."/>
            <person name="Zhao Z."/>
        </authorList>
    </citation>
    <scope>NUCLEOTIDE SEQUENCE [LARGE SCALE GENOMIC DNA]</scope>
    <source>
        <strain evidence="3">SQ149</strain>
    </source>
</reference>
<dbReference type="InterPro" id="IPR001633">
    <property type="entry name" value="EAL_dom"/>
</dbReference>
<evidence type="ECO:0000313" key="2">
    <source>
        <dbReference type="EMBL" id="WNC74239.1"/>
    </source>
</evidence>
<dbReference type="Proteomes" id="UP001258994">
    <property type="component" value="Chromosome"/>
</dbReference>
<dbReference type="SUPFAM" id="SSF141868">
    <property type="entry name" value="EAL domain-like"/>
    <property type="match status" value="1"/>
</dbReference>
<dbReference type="CDD" id="cd01948">
    <property type="entry name" value="EAL"/>
    <property type="match status" value="1"/>
</dbReference>
<organism evidence="2 3">
    <name type="scientific">Thalassotalea psychrophila</name>
    <dbReference type="NCBI Taxonomy" id="3065647"/>
    <lineage>
        <taxon>Bacteria</taxon>
        <taxon>Pseudomonadati</taxon>
        <taxon>Pseudomonadota</taxon>
        <taxon>Gammaproteobacteria</taxon>
        <taxon>Alteromonadales</taxon>
        <taxon>Colwelliaceae</taxon>
        <taxon>Thalassotalea</taxon>
    </lineage>
</organism>
<protein>
    <submittedName>
        <fullName evidence="2">EAL domain-containing protein</fullName>
    </submittedName>
</protein>
<name>A0ABY9U5U8_9GAMM</name>